<sequence length="463" mass="48579">MGLQTALASALLYGSMQQSGLLSVTDLTRAPAWSLTNANGSVSVSNAALPAYVLEVLEKRNIIPDPLQRFNEKRLAWVRDDTWTFSREFTLSAPWTGGELVLAGVDTVADITLNGQRLGRVASEHRTHRLAVPAGLLRSNGANKISIELKPVKQEAQKDQNSYAYTVPSVAHLGSFAEHKAFIRKAGSDFGWDWGPALGPVGVFGSIYLLAAPAAPEAGSYLQAAHIRQLHRDDKIQLKVHAVVSKPATGSDANAPAPAGTAKFVIPELSIDVSKQFSGSEDDFKEGGACRRVASGEGGSRAECNVFVEVDVPKSQVELWWPAGHGPQRLYDATVTWQPAGGAASCSDAATLDADDPAALESKAGAFAEAAAAAPAPAQQFGCSAAKRLVGFRTVELVTQPLAEAAKEMAPGAPAPTGGDAEGGFALHPQLLSSCVPGGFAPVHPPFPLHYPAPTTCPTQSRP</sequence>
<keyword evidence="4 6" id="KW-0326">Glycosidase</keyword>
<dbReference type="GeneID" id="25727249"/>
<accession>A0A0D2MTT1</accession>
<dbReference type="AlphaFoldDB" id="A0A0D2MTT1"/>
<evidence type="ECO:0000256" key="3">
    <source>
        <dbReference type="ARBA" id="ARBA00022801"/>
    </source>
</evidence>
<dbReference type="KEGG" id="mng:MNEG_10119"/>
<reference evidence="6 7" key="1">
    <citation type="journal article" date="2013" name="BMC Genomics">
        <title>Reconstruction of the lipid metabolism for the microalga Monoraphidium neglectum from its genome sequence reveals characteristics suitable for biofuel production.</title>
        <authorList>
            <person name="Bogen C."/>
            <person name="Al-Dilaimi A."/>
            <person name="Albersmeier A."/>
            <person name="Wichmann J."/>
            <person name="Grundmann M."/>
            <person name="Rupp O."/>
            <person name="Lauersen K.J."/>
            <person name="Blifernez-Klassen O."/>
            <person name="Kalinowski J."/>
            <person name="Goesmann A."/>
            <person name="Mussgnug J.H."/>
            <person name="Kruse O."/>
        </authorList>
    </citation>
    <scope>NUCLEOTIDE SEQUENCE [LARGE SCALE GENOMIC DNA]</scope>
    <source>
        <strain evidence="6 7">SAG 48.87</strain>
    </source>
</reference>
<dbReference type="OrthoDB" id="2866996at2759"/>
<name>A0A0D2MTT1_9CHLO</name>
<dbReference type="STRING" id="145388.A0A0D2MTT1"/>
<evidence type="ECO:0000256" key="2">
    <source>
        <dbReference type="ARBA" id="ARBA00012754"/>
    </source>
</evidence>
<dbReference type="Proteomes" id="UP000054498">
    <property type="component" value="Unassembled WGS sequence"/>
</dbReference>
<dbReference type="EC" id="3.2.1.25" evidence="2"/>
<proteinExistence type="predicted"/>
<dbReference type="Gene3D" id="2.60.40.10">
    <property type="entry name" value="Immunoglobulins"/>
    <property type="match status" value="1"/>
</dbReference>
<organism evidence="6 7">
    <name type="scientific">Monoraphidium neglectum</name>
    <dbReference type="NCBI Taxonomy" id="145388"/>
    <lineage>
        <taxon>Eukaryota</taxon>
        <taxon>Viridiplantae</taxon>
        <taxon>Chlorophyta</taxon>
        <taxon>core chlorophytes</taxon>
        <taxon>Chlorophyceae</taxon>
        <taxon>CS clade</taxon>
        <taxon>Sphaeropleales</taxon>
        <taxon>Selenastraceae</taxon>
        <taxon>Monoraphidium</taxon>
    </lineage>
</organism>
<dbReference type="PANTHER" id="PTHR43730">
    <property type="entry name" value="BETA-MANNOSIDASE"/>
    <property type="match status" value="1"/>
</dbReference>
<protein>
    <recommendedName>
        <fullName evidence="2">beta-mannosidase</fullName>
        <ecNumber evidence="2">3.2.1.25</ecNumber>
    </recommendedName>
</protein>
<dbReference type="GO" id="GO:0006516">
    <property type="term" value="P:glycoprotein catabolic process"/>
    <property type="evidence" value="ECO:0007669"/>
    <property type="project" value="TreeGrafter"/>
</dbReference>
<dbReference type="InterPro" id="IPR054593">
    <property type="entry name" value="Beta-mannosidase-like_N2"/>
</dbReference>
<dbReference type="PANTHER" id="PTHR43730:SF1">
    <property type="entry name" value="BETA-MANNOSIDASE"/>
    <property type="match status" value="1"/>
</dbReference>
<dbReference type="SUPFAM" id="SSF49303">
    <property type="entry name" value="beta-Galactosidase/glucuronidase domain"/>
    <property type="match status" value="1"/>
</dbReference>
<evidence type="ECO:0000313" key="7">
    <source>
        <dbReference type="Proteomes" id="UP000054498"/>
    </source>
</evidence>
<comment type="catalytic activity">
    <reaction evidence="1">
        <text>Hydrolysis of terminal, non-reducing beta-D-mannose residues in beta-D-mannosides.</text>
        <dbReference type="EC" id="3.2.1.25"/>
    </reaction>
</comment>
<evidence type="ECO:0000259" key="5">
    <source>
        <dbReference type="Pfam" id="PF22666"/>
    </source>
</evidence>
<evidence type="ECO:0000256" key="4">
    <source>
        <dbReference type="ARBA" id="ARBA00023295"/>
    </source>
</evidence>
<dbReference type="RefSeq" id="XP_013896865.1">
    <property type="nucleotide sequence ID" value="XM_014041411.1"/>
</dbReference>
<evidence type="ECO:0000256" key="1">
    <source>
        <dbReference type="ARBA" id="ARBA00000829"/>
    </source>
</evidence>
<dbReference type="InterPro" id="IPR050887">
    <property type="entry name" value="Beta-mannosidase_GH2"/>
</dbReference>
<keyword evidence="3 6" id="KW-0378">Hydrolase</keyword>
<dbReference type="Gene3D" id="2.60.120.260">
    <property type="entry name" value="Galactose-binding domain-like"/>
    <property type="match status" value="1"/>
</dbReference>
<dbReference type="InterPro" id="IPR013783">
    <property type="entry name" value="Ig-like_fold"/>
</dbReference>
<gene>
    <name evidence="6" type="ORF">MNEG_10119</name>
</gene>
<dbReference type="Pfam" id="PF22666">
    <property type="entry name" value="Glyco_hydro_2_N2"/>
    <property type="match status" value="1"/>
</dbReference>
<dbReference type="InterPro" id="IPR036156">
    <property type="entry name" value="Beta-gal/glucu_dom_sf"/>
</dbReference>
<dbReference type="InterPro" id="IPR008979">
    <property type="entry name" value="Galactose-bd-like_sf"/>
</dbReference>
<dbReference type="EMBL" id="KK102405">
    <property type="protein sequence ID" value="KIY97845.1"/>
    <property type="molecule type" value="Genomic_DNA"/>
</dbReference>
<feature type="domain" description="Beta-mannosidase-like galactose-binding" evidence="5">
    <location>
        <begin position="33"/>
        <end position="204"/>
    </location>
</feature>
<evidence type="ECO:0000313" key="6">
    <source>
        <dbReference type="EMBL" id="KIY97845.1"/>
    </source>
</evidence>
<dbReference type="SUPFAM" id="SSF49785">
    <property type="entry name" value="Galactose-binding domain-like"/>
    <property type="match status" value="1"/>
</dbReference>
<dbReference type="GO" id="GO:0004567">
    <property type="term" value="F:beta-mannosidase activity"/>
    <property type="evidence" value="ECO:0007669"/>
    <property type="project" value="UniProtKB-EC"/>
</dbReference>
<keyword evidence="7" id="KW-1185">Reference proteome</keyword>